<dbReference type="InterPro" id="IPR002104">
    <property type="entry name" value="Integrase_catalytic"/>
</dbReference>
<organism evidence="13 14">
    <name type="scientific">Noviherbaspirillum denitrificans</name>
    <dbReference type="NCBI Taxonomy" id="1968433"/>
    <lineage>
        <taxon>Bacteria</taxon>
        <taxon>Pseudomonadati</taxon>
        <taxon>Pseudomonadota</taxon>
        <taxon>Betaproteobacteria</taxon>
        <taxon>Burkholderiales</taxon>
        <taxon>Oxalobacteraceae</taxon>
        <taxon>Noviherbaspirillum</taxon>
    </lineage>
</organism>
<keyword evidence="3" id="KW-0132">Cell division</keyword>
<dbReference type="OrthoDB" id="8610787at2"/>
<comment type="subcellular location">
    <subcellularLocation>
        <location evidence="1">Cytoplasm</location>
    </subcellularLocation>
</comment>
<evidence type="ECO:0000313" key="13">
    <source>
        <dbReference type="EMBL" id="OWW19344.1"/>
    </source>
</evidence>
<evidence type="ECO:0000256" key="9">
    <source>
        <dbReference type="PROSITE-ProRule" id="PRU01248"/>
    </source>
</evidence>
<dbReference type="SUPFAM" id="SSF56349">
    <property type="entry name" value="DNA breaking-rejoining enzymes"/>
    <property type="match status" value="1"/>
</dbReference>
<dbReference type="PROSITE" id="PS51900">
    <property type="entry name" value="CB"/>
    <property type="match status" value="1"/>
</dbReference>
<dbReference type="GO" id="GO:0006310">
    <property type="term" value="P:DNA recombination"/>
    <property type="evidence" value="ECO:0007669"/>
    <property type="project" value="UniProtKB-KW"/>
</dbReference>
<dbReference type="InterPro" id="IPR013762">
    <property type="entry name" value="Integrase-like_cat_sf"/>
</dbReference>
<dbReference type="GO" id="GO:0003677">
    <property type="term" value="F:DNA binding"/>
    <property type="evidence" value="ECO:0007669"/>
    <property type="project" value="UniProtKB-UniRule"/>
</dbReference>
<dbReference type="Gene3D" id="1.10.150.130">
    <property type="match status" value="1"/>
</dbReference>
<evidence type="ECO:0000256" key="8">
    <source>
        <dbReference type="ARBA" id="ARBA00023306"/>
    </source>
</evidence>
<keyword evidence="5" id="KW-0229">DNA integration</keyword>
<evidence type="ECO:0000256" key="2">
    <source>
        <dbReference type="ARBA" id="ARBA00022490"/>
    </source>
</evidence>
<dbReference type="GO" id="GO:0051301">
    <property type="term" value="P:cell division"/>
    <property type="evidence" value="ECO:0007669"/>
    <property type="project" value="UniProtKB-KW"/>
</dbReference>
<proteinExistence type="predicted"/>
<evidence type="ECO:0000313" key="14">
    <source>
        <dbReference type="Proteomes" id="UP000197535"/>
    </source>
</evidence>
<feature type="compositionally biased region" description="Basic and acidic residues" evidence="10">
    <location>
        <begin position="381"/>
        <end position="399"/>
    </location>
</feature>
<feature type="domain" description="Tyr recombinase" evidence="11">
    <location>
        <begin position="176"/>
        <end position="392"/>
    </location>
</feature>
<feature type="domain" description="Core-binding (CB)" evidence="12">
    <location>
        <begin position="45"/>
        <end position="153"/>
    </location>
</feature>
<evidence type="ECO:0000256" key="3">
    <source>
        <dbReference type="ARBA" id="ARBA00022618"/>
    </source>
</evidence>
<evidence type="ECO:0000256" key="6">
    <source>
        <dbReference type="ARBA" id="ARBA00023125"/>
    </source>
</evidence>
<evidence type="ECO:0000256" key="10">
    <source>
        <dbReference type="SAM" id="MobiDB-lite"/>
    </source>
</evidence>
<evidence type="ECO:0000256" key="1">
    <source>
        <dbReference type="ARBA" id="ARBA00004496"/>
    </source>
</evidence>
<evidence type="ECO:0000256" key="7">
    <source>
        <dbReference type="ARBA" id="ARBA00023172"/>
    </source>
</evidence>
<dbReference type="InterPro" id="IPR011010">
    <property type="entry name" value="DNA_brk_join_enz"/>
</dbReference>
<keyword evidence="7" id="KW-0233">DNA recombination</keyword>
<dbReference type="PROSITE" id="PS51898">
    <property type="entry name" value="TYR_RECOMBINASE"/>
    <property type="match status" value="1"/>
</dbReference>
<dbReference type="GO" id="GO:0005737">
    <property type="term" value="C:cytoplasm"/>
    <property type="evidence" value="ECO:0007669"/>
    <property type="project" value="UniProtKB-SubCell"/>
</dbReference>
<evidence type="ECO:0000259" key="12">
    <source>
        <dbReference type="PROSITE" id="PS51900"/>
    </source>
</evidence>
<keyword evidence="2" id="KW-0963">Cytoplasm</keyword>
<keyword evidence="14" id="KW-1185">Reference proteome</keyword>
<dbReference type="InterPro" id="IPR044068">
    <property type="entry name" value="CB"/>
</dbReference>
<dbReference type="GO" id="GO:0015074">
    <property type="term" value="P:DNA integration"/>
    <property type="evidence" value="ECO:0007669"/>
    <property type="project" value="UniProtKB-KW"/>
</dbReference>
<dbReference type="AlphaFoldDB" id="A0A254T9M9"/>
<dbReference type="PANTHER" id="PTHR30349">
    <property type="entry name" value="PHAGE INTEGRASE-RELATED"/>
    <property type="match status" value="1"/>
</dbReference>
<reference evidence="13 14" key="1">
    <citation type="submission" date="2016-02" db="EMBL/GenBank/DDBJ databases">
        <authorList>
            <person name="Wen L."/>
            <person name="He K."/>
            <person name="Yang H."/>
        </authorList>
    </citation>
    <scope>NUCLEOTIDE SEQUENCE [LARGE SCALE GENOMIC DNA]</scope>
    <source>
        <strain evidence="13 14">TSA40</strain>
    </source>
</reference>
<evidence type="ECO:0000256" key="5">
    <source>
        <dbReference type="ARBA" id="ARBA00022908"/>
    </source>
</evidence>
<dbReference type="Gene3D" id="1.10.443.10">
    <property type="entry name" value="Intergrase catalytic core"/>
    <property type="match status" value="1"/>
</dbReference>
<evidence type="ECO:0000259" key="11">
    <source>
        <dbReference type="PROSITE" id="PS51898"/>
    </source>
</evidence>
<accession>A0A254T9M9</accession>
<dbReference type="RefSeq" id="WP_088706258.1">
    <property type="nucleotide sequence ID" value="NZ_LSTO01000001.1"/>
</dbReference>
<dbReference type="PANTHER" id="PTHR30349:SF77">
    <property type="entry name" value="TYROSINE RECOMBINASE XERC"/>
    <property type="match status" value="1"/>
</dbReference>
<protein>
    <submittedName>
        <fullName evidence="13">Integrase</fullName>
    </submittedName>
</protein>
<evidence type="ECO:0000256" key="4">
    <source>
        <dbReference type="ARBA" id="ARBA00022829"/>
    </source>
</evidence>
<name>A0A254T9M9_9BURK</name>
<dbReference type="Proteomes" id="UP000197535">
    <property type="component" value="Unassembled WGS sequence"/>
</dbReference>
<keyword evidence="4" id="KW-0159">Chromosome partition</keyword>
<gene>
    <name evidence="13" type="ORF">AYR66_07335</name>
</gene>
<dbReference type="InterPro" id="IPR050090">
    <property type="entry name" value="Tyrosine_recombinase_XerCD"/>
</dbReference>
<dbReference type="GO" id="GO:0007059">
    <property type="term" value="P:chromosome segregation"/>
    <property type="evidence" value="ECO:0007669"/>
    <property type="project" value="UniProtKB-KW"/>
</dbReference>
<comment type="caution">
    <text evidence="13">The sequence shown here is derived from an EMBL/GenBank/DDBJ whole genome shotgun (WGS) entry which is preliminary data.</text>
</comment>
<dbReference type="Pfam" id="PF00589">
    <property type="entry name" value="Phage_integrase"/>
    <property type="match status" value="1"/>
</dbReference>
<dbReference type="InterPro" id="IPR010998">
    <property type="entry name" value="Integrase_recombinase_N"/>
</dbReference>
<dbReference type="EMBL" id="LSTO01000001">
    <property type="protein sequence ID" value="OWW19344.1"/>
    <property type="molecule type" value="Genomic_DNA"/>
</dbReference>
<keyword evidence="8" id="KW-0131">Cell cycle</keyword>
<keyword evidence="6 9" id="KW-0238">DNA-binding</keyword>
<sequence length="399" mass="45461">MPVDPRSPSPASSLAPIETVVIPAGLDGGDGTNRATGNRPQISAKNDINAIKAWLARFADTKTTFDNYRKEAERLLLWSTVQLQKPISSLTHEDLLAYQHFLADPQPATRWIMRDGRKFGRSHPEWRPFAGPLSSSSQRQAFIILNTLFSWLVNAGYLAGNPLSLSRQRTRKAKPRVTRYLEEDLWTEVKLTIDAMPKETDRDREHYLRTRWLFSLLYLCGLRISEVVGNTMGGFFCRRDKDGEERWWLEIVGKGEKTRIVPATNELMGELARYRREKGLAPFPTPSEEIPLLLPIGTQHRHMTRGAVHALVKQVFLDTSHRLKARGPDFELLAARVEVASAHWLRHTAGSHMANSNVDLRHVRDNLGHESISTTSGYLHSSDDARHRETEERHKIKWS</sequence>
<feature type="region of interest" description="Disordered" evidence="10">
    <location>
        <begin position="371"/>
        <end position="399"/>
    </location>
</feature>
<dbReference type="CDD" id="cd00397">
    <property type="entry name" value="DNA_BRE_C"/>
    <property type="match status" value="1"/>
</dbReference>